<protein>
    <submittedName>
        <fullName evidence="1">Uncharacterized protein</fullName>
    </submittedName>
</protein>
<accession>A0ABQ4WUE2</accession>
<reference evidence="1" key="1">
    <citation type="journal article" date="2022" name="Int. J. Mol. Sci.">
        <title>Draft Genome of Tanacetum Coccineum: Genomic Comparison of Closely Related Tanacetum-Family Plants.</title>
        <authorList>
            <person name="Yamashiro T."/>
            <person name="Shiraishi A."/>
            <person name="Nakayama K."/>
            <person name="Satake H."/>
        </authorList>
    </citation>
    <scope>NUCLEOTIDE SEQUENCE</scope>
</reference>
<name>A0ABQ4WUE2_9ASTR</name>
<keyword evidence="2" id="KW-1185">Reference proteome</keyword>
<proteinExistence type="predicted"/>
<dbReference type="Proteomes" id="UP001151760">
    <property type="component" value="Unassembled WGS sequence"/>
</dbReference>
<comment type="caution">
    <text evidence="1">The sequence shown here is derived from an EMBL/GenBank/DDBJ whole genome shotgun (WGS) entry which is preliminary data.</text>
</comment>
<sequence>MRTTNPSPCVEKGIYSALATLRHLRLVPLCFVISDLEPFLFYFDFSFDISKSFPCRFNFRRISLTGFLARSVRSSNIDVLDSPCLHVLVIETSQSRQHVDTRLIHIESRKSPTAELFEVDS</sequence>
<evidence type="ECO:0000313" key="1">
    <source>
        <dbReference type="EMBL" id="GJS56514.1"/>
    </source>
</evidence>
<evidence type="ECO:0000313" key="2">
    <source>
        <dbReference type="Proteomes" id="UP001151760"/>
    </source>
</evidence>
<organism evidence="1 2">
    <name type="scientific">Tanacetum coccineum</name>
    <dbReference type="NCBI Taxonomy" id="301880"/>
    <lineage>
        <taxon>Eukaryota</taxon>
        <taxon>Viridiplantae</taxon>
        <taxon>Streptophyta</taxon>
        <taxon>Embryophyta</taxon>
        <taxon>Tracheophyta</taxon>
        <taxon>Spermatophyta</taxon>
        <taxon>Magnoliopsida</taxon>
        <taxon>eudicotyledons</taxon>
        <taxon>Gunneridae</taxon>
        <taxon>Pentapetalae</taxon>
        <taxon>asterids</taxon>
        <taxon>campanulids</taxon>
        <taxon>Asterales</taxon>
        <taxon>Asteraceae</taxon>
        <taxon>Asteroideae</taxon>
        <taxon>Anthemideae</taxon>
        <taxon>Anthemidinae</taxon>
        <taxon>Tanacetum</taxon>
    </lineage>
</organism>
<reference evidence="1" key="2">
    <citation type="submission" date="2022-01" db="EMBL/GenBank/DDBJ databases">
        <authorList>
            <person name="Yamashiro T."/>
            <person name="Shiraishi A."/>
            <person name="Satake H."/>
            <person name="Nakayama K."/>
        </authorList>
    </citation>
    <scope>NUCLEOTIDE SEQUENCE</scope>
</reference>
<dbReference type="EMBL" id="BQNB010008940">
    <property type="protein sequence ID" value="GJS56514.1"/>
    <property type="molecule type" value="Genomic_DNA"/>
</dbReference>
<gene>
    <name evidence="1" type="ORF">Tco_0629876</name>
</gene>